<protein>
    <submittedName>
        <fullName evidence="3">Uncharacterized protein</fullName>
    </submittedName>
</protein>
<keyword evidence="4" id="KW-1185">Reference proteome</keyword>
<comment type="caution">
    <text evidence="3">The sequence shown here is derived from an EMBL/GenBank/DDBJ whole genome shotgun (WGS) entry which is preliminary data.</text>
</comment>
<proteinExistence type="predicted"/>
<dbReference type="OrthoDB" id="9153342at2"/>
<organism evidence="3 4">
    <name type="scientific">Nitrococcus mobilis Nb-231</name>
    <dbReference type="NCBI Taxonomy" id="314278"/>
    <lineage>
        <taxon>Bacteria</taxon>
        <taxon>Pseudomonadati</taxon>
        <taxon>Pseudomonadota</taxon>
        <taxon>Gammaproteobacteria</taxon>
        <taxon>Chromatiales</taxon>
        <taxon>Ectothiorhodospiraceae</taxon>
        <taxon>Nitrococcus</taxon>
    </lineage>
</organism>
<accession>A4BUP8</accession>
<dbReference type="EMBL" id="AAOF01000019">
    <property type="protein sequence ID" value="EAR20614.1"/>
    <property type="molecule type" value="Genomic_DNA"/>
</dbReference>
<evidence type="ECO:0000313" key="3">
    <source>
        <dbReference type="EMBL" id="EAR20614.1"/>
    </source>
</evidence>
<evidence type="ECO:0000256" key="1">
    <source>
        <dbReference type="SAM" id="Coils"/>
    </source>
</evidence>
<evidence type="ECO:0000256" key="2">
    <source>
        <dbReference type="SAM" id="SignalP"/>
    </source>
</evidence>
<dbReference type="HOGENOM" id="CLU_112450_1_0_6"/>
<dbReference type="AlphaFoldDB" id="A4BUP8"/>
<dbReference type="Proteomes" id="UP000003374">
    <property type="component" value="Unassembled WGS sequence"/>
</dbReference>
<feature type="coiled-coil region" evidence="1">
    <location>
        <begin position="21"/>
        <end position="91"/>
    </location>
</feature>
<dbReference type="eggNOG" id="ENOG5032YPK">
    <property type="taxonomic scope" value="Bacteria"/>
</dbReference>
<gene>
    <name evidence="3" type="ORF">NB231_07442</name>
</gene>
<evidence type="ECO:0000313" key="4">
    <source>
        <dbReference type="Proteomes" id="UP000003374"/>
    </source>
</evidence>
<sequence length="159" mass="18258">MKHFLVLAMVAILVGMMPAYAENAESKNTNMQILIDKAKADKKYIIASNMDLTDSESKDFWPLYEGYQKELDRFNSQLKEIINEYADAYNKGAIPDRLAKKLMNESLNIEGAEARTRREYAEKMIKVLPAAKVARYLQMERKIRSAIKFDLAANIPLVY</sequence>
<name>A4BUP8_9GAMM</name>
<keyword evidence="2" id="KW-0732">Signal</keyword>
<keyword evidence="1" id="KW-0175">Coiled coil</keyword>
<reference evidence="3 4" key="1">
    <citation type="submission" date="2006-02" db="EMBL/GenBank/DDBJ databases">
        <authorList>
            <person name="Waterbury J."/>
            <person name="Ferriera S."/>
            <person name="Johnson J."/>
            <person name="Kravitz S."/>
            <person name="Halpern A."/>
            <person name="Remington K."/>
            <person name="Beeson K."/>
            <person name="Tran B."/>
            <person name="Rogers Y.-H."/>
            <person name="Friedman R."/>
            <person name="Venter J.C."/>
        </authorList>
    </citation>
    <scope>NUCLEOTIDE SEQUENCE [LARGE SCALE GENOMIC DNA]</scope>
    <source>
        <strain evidence="3 4">Nb-231</strain>
    </source>
</reference>
<feature type="signal peptide" evidence="2">
    <location>
        <begin position="1"/>
        <end position="21"/>
    </location>
</feature>
<feature type="chain" id="PRO_5002665612" evidence="2">
    <location>
        <begin position="22"/>
        <end position="159"/>
    </location>
</feature>
<dbReference type="RefSeq" id="WP_005001024.1">
    <property type="nucleotide sequence ID" value="NZ_CH672427.1"/>
</dbReference>